<evidence type="ECO:0000313" key="3">
    <source>
        <dbReference type="Proteomes" id="UP000022910"/>
    </source>
</evidence>
<evidence type="ECO:0000313" key="2">
    <source>
        <dbReference type="EMBL" id="EXX73852.1"/>
    </source>
</evidence>
<reference evidence="2 3" key="1">
    <citation type="submission" date="2014-02" db="EMBL/GenBank/DDBJ databases">
        <title>Single nucleus genome sequencing reveals high similarity among nuclei of an endomycorrhizal fungus.</title>
        <authorList>
            <person name="Lin K."/>
            <person name="Geurts R."/>
            <person name="Zhang Z."/>
            <person name="Limpens E."/>
            <person name="Saunders D.G."/>
            <person name="Mu D."/>
            <person name="Pang E."/>
            <person name="Cao H."/>
            <person name="Cha H."/>
            <person name="Lin T."/>
            <person name="Zhou Q."/>
            <person name="Shang Y."/>
            <person name="Li Y."/>
            <person name="Ivanov S."/>
            <person name="Sharma T."/>
            <person name="Velzen R.V."/>
            <person name="Ruijter N.D."/>
            <person name="Aanen D.K."/>
            <person name="Win J."/>
            <person name="Kamoun S."/>
            <person name="Bisseling T."/>
            <person name="Huang S."/>
        </authorList>
    </citation>
    <scope>NUCLEOTIDE SEQUENCE [LARGE SCALE GENOMIC DNA]</scope>
    <source>
        <strain evidence="3">DAOM197198w</strain>
    </source>
</reference>
<proteinExistence type="predicted"/>
<feature type="compositionally biased region" description="Polar residues" evidence="1">
    <location>
        <begin position="55"/>
        <end position="64"/>
    </location>
</feature>
<accession>A0A015JWB8</accession>
<feature type="compositionally biased region" description="Polar residues" evidence="1">
    <location>
        <begin position="26"/>
        <end position="36"/>
    </location>
</feature>
<protein>
    <submittedName>
        <fullName evidence="2">Uncharacterized protein</fullName>
    </submittedName>
</protein>
<keyword evidence="3" id="KW-1185">Reference proteome</keyword>
<comment type="caution">
    <text evidence="2">The sequence shown here is derived from an EMBL/GenBank/DDBJ whole genome shotgun (WGS) entry which is preliminary data.</text>
</comment>
<gene>
    <name evidence="2" type="ORF">RirG_056590</name>
</gene>
<feature type="region of interest" description="Disordered" evidence="1">
    <location>
        <begin position="1"/>
        <end position="92"/>
    </location>
</feature>
<dbReference type="HOGENOM" id="CLU_2086088_0_0_1"/>
<sequence length="117" mass="13099">MSSNHAASSDSNIDNNVLTAPMEDIVSTSSVQNPPENETEIASRDSSKDTENDVHTQTPITDNFTIMDEDPKDTNTNKGKSPEVQTATQTNPPKSIEITVLKDIFLYLYWYLWDLHP</sequence>
<dbReference type="Proteomes" id="UP000022910">
    <property type="component" value="Unassembled WGS sequence"/>
</dbReference>
<dbReference type="AlphaFoldDB" id="A0A015JWB8"/>
<dbReference type="EMBL" id="JEMT01013555">
    <property type="protein sequence ID" value="EXX73852.1"/>
    <property type="molecule type" value="Genomic_DNA"/>
</dbReference>
<feature type="compositionally biased region" description="Polar residues" evidence="1">
    <location>
        <begin position="1"/>
        <end position="18"/>
    </location>
</feature>
<evidence type="ECO:0000256" key="1">
    <source>
        <dbReference type="SAM" id="MobiDB-lite"/>
    </source>
</evidence>
<name>A0A015JWB8_RHIIW</name>
<feature type="compositionally biased region" description="Polar residues" evidence="1">
    <location>
        <begin position="74"/>
        <end position="92"/>
    </location>
</feature>
<organism evidence="2 3">
    <name type="scientific">Rhizophagus irregularis (strain DAOM 197198w)</name>
    <name type="common">Glomus intraradices</name>
    <dbReference type="NCBI Taxonomy" id="1432141"/>
    <lineage>
        <taxon>Eukaryota</taxon>
        <taxon>Fungi</taxon>
        <taxon>Fungi incertae sedis</taxon>
        <taxon>Mucoromycota</taxon>
        <taxon>Glomeromycotina</taxon>
        <taxon>Glomeromycetes</taxon>
        <taxon>Glomerales</taxon>
        <taxon>Glomeraceae</taxon>
        <taxon>Rhizophagus</taxon>
    </lineage>
</organism>
<feature type="compositionally biased region" description="Basic and acidic residues" evidence="1">
    <location>
        <begin position="41"/>
        <end position="54"/>
    </location>
</feature>